<dbReference type="InterPro" id="IPR042099">
    <property type="entry name" value="ANL_N_sf"/>
</dbReference>
<dbReference type="KEGG" id="sbat:G4Z16_14250"/>
<accession>A0A7T1TD07</accession>
<evidence type="ECO:0000313" key="1">
    <source>
        <dbReference type="EMBL" id="QPP10698.1"/>
    </source>
</evidence>
<organism evidence="1 2">
    <name type="scientific">Streptomyces bathyalis</name>
    <dbReference type="NCBI Taxonomy" id="2710756"/>
    <lineage>
        <taxon>Bacteria</taxon>
        <taxon>Bacillati</taxon>
        <taxon>Actinomycetota</taxon>
        <taxon>Actinomycetes</taxon>
        <taxon>Kitasatosporales</taxon>
        <taxon>Streptomycetaceae</taxon>
        <taxon>Streptomyces</taxon>
    </lineage>
</organism>
<protein>
    <submittedName>
        <fullName evidence="1">Long-chain fatty acid--CoA ligase</fullName>
    </submittedName>
</protein>
<name>A0A7T1TD07_9ACTN</name>
<evidence type="ECO:0000313" key="2">
    <source>
        <dbReference type="Proteomes" id="UP000595046"/>
    </source>
</evidence>
<dbReference type="Gene3D" id="3.30.300.30">
    <property type="match status" value="1"/>
</dbReference>
<gene>
    <name evidence="1" type="ORF">G4Z16_14250</name>
</gene>
<dbReference type="SUPFAM" id="SSF56801">
    <property type="entry name" value="Acetyl-CoA synthetase-like"/>
    <property type="match status" value="1"/>
</dbReference>
<dbReference type="EMBL" id="CP048882">
    <property type="protein sequence ID" value="QPP10698.1"/>
    <property type="molecule type" value="Genomic_DNA"/>
</dbReference>
<dbReference type="AlphaFoldDB" id="A0A7T1TD07"/>
<proteinExistence type="predicted"/>
<reference evidence="2" key="1">
    <citation type="submission" date="2020-02" db="EMBL/GenBank/DDBJ databases">
        <title>Streptomyces sp. ASO4wet.</title>
        <authorList>
            <person name="Risdian C."/>
            <person name="Landwehr W."/>
            <person name="Schupp P."/>
            <person name="Wink J."/>
        </authorList>
    </citation>
    <scope>NUCLEOTIDE SEQUENCE [LARGE SCALE GENOMIC DNA]</scope>
    <source>
        <strain evidence="2">ASO4wet</strain>
    </source>
</reference>
<dbReference type="PANTHER" id="PTHR43767:SF1">
    <property type="entry name" value="NONRIBOSOMAL PEPTIDE SYNTHASE PES1 (EUROFUNG)-RELATED"/>
    <property type="match status" value="1"/>
</dbReference>
<keyword evidence="2" id="KW-1185">Reference proteome</keyword>
<dbReference type="PANTHER" id="PTHR43767">
    <property type="entry name" value="LONG-CHAIN-FATTY-ACID--COA LIGASE"/>
    <property type="match status" value="1"/>
</dbReference>
<dbReference type="GO" id="GO:0016878">
    <property type="term" value="F:acid-thiol ligase activity"/>
    <property type="evidence" value="ECO:0007669"/>
    <property type="project" value="UniProtKB-ARBA"/>
</dbReference>
<keyword evidence="1" id="KW-0436">Ligase</keyword>
<sequence length="340" mass="36581">MTDRPVLEAEIPFDTSGHTGEPVRWWRTPEQLRAEVELLVATVVGEVGQVVTLAPPGHLFGRLFGVELPALKGIEVHSAWQDPVTPPTWRPGVPALFVCLPASWVALRSLAPRIAELPRAVALHSAGPTTPHTRQLVGALRGHPFRAVELFGSTETGAVASREIAADARDEQPWRLLPDVHADLPAEPAERRLTVSSPRLARRDGHDAPPASWQMGDLVRPAGERQFTFVGRASRLIKVNGLRCDLGRVEQTVAAALPGLDAVCLPVRDAVRGEHYELVCADPAGSLDATSLWPLLRRALGGTPLPRSLRRVPRIPRSATGKPLTHLLTAPAATAATAGE</sequence>
<dbReference type="InterPro" id="IPR050237">
    <property type="entry name" value="ATP-dep_AMP-bd_enzyme"/>
</dbReference>
<dbReference type="Gene3D" id="3.40.50.12780">
    <property type="entry name" value="N-terminal domain of ligase-like"/>
    <property type="match status" value="1"/>
</dbReference>
<dbReference type="InterPro" id="IPR045851">
    <property type="entry name" value="AMP-bd_C_sf"/>
</dbReference>
<dbReference type="Proteomes" id="UP000595046">
    <property type="component" value="Chromosome"/>
</dbReference>